<gene>
    <name evidence="1" type="ORF">NUW54_g14604</name>
</gene>
<evidence type="ECO:0000313" key="1">
    <source>
        <dbReference type="EMBL" id="KAJ2957356.1"/>
    </source>
</evidence>
<proteinExistence type="predicted"/>
<keyword evidence="2" id="KW-1185">Reference proteome</keyword>
<name>A0ACC1MDH0_9APHY</name>
<dbReference type="EMBL" id="JANSHE010007689">
    <property type="protein sequence ID" value="KAJ2957356.1"/>
    <property type="molecule type" value="Genomic_DNA"/>
</dbReference>
<comment type="caution">
    <text evidence="1">The sequence shown here is derived from an EMBL/GenBank/DDBJ whole genome shotgun (WGS) entry which is preliminary data.</text>
</comment>
<reference evidence="1" key="1">
    <citation type="submission" date="2022-08" db="EMBL/GenBank/DDBJ databases">
        <title>Genome Sequence of Pycnoporus sanguineus.</title>
        <authorList>
            <person name="Buettner E."/>
        </authorList>
    </citation>
    <scope>NUCLEOTIDE SEQUENCE</scope>
    <source>
        <strain evidence="1">CG-C14</strain>
    </source>
</reference>
<dbReference type="Proteomes" id="UP001144978">
    <property type="component" value="Unassembled WGS sequence"/>
</dbReference>
<protein>
    <submittedName>
        <fullName evidence="1">Uncharacterized protein</fullName>
    </submittedName>
</protein>
<sequence length="121" mass="13270">MGKVGRDPVGEDAASLRRKQMASGCQTNPSASTKREMAPWDVSDFVNKEAADMVQQSVHPGRREGPSDQNNAATLTVLASGRDLALNDHFVKLISWYDNEWGYSKRVCDLLAYAAKRDGAI</sequence>
<accession>A0ACC1MDH0</accession>
<organism evidence="1 2">
    <name type="scientific">Trametes sanguinea</name>
    <dbReference type="NCBI Taxonomy" id="158606"/>
    <lineage>
        <taxon>Eukaryota</taxon>
        <taxon>Fungi</taxon>
        <taxon>Dikarya</taxon>
        <taxon>Basidiomycota</taxon>
        <taxon>Agaricomycotina</taxon>
        <taxon>Agaricomycetes</taxon>
        <taxon>Polyporales</taxon>
        <taxon>Polyporaceae</taxon>
        <taxon>Trametes</taxon>
    </lineage>
</organism>
<evidence type="ECO:0000313" key="2">
    <source>
        <dbReference type="Proteomes" id="UP001144978"/>
    </source>
</evidence>